<feature type="compositionally biased region" description="Pro residues" evidence="1">
    <location>
        <begin position="514"/>
        <end position="526"/>
    </location>
</feature>
<accession>A0A4S2MM85</accession>
<feature type="compositionally biased region" description="Polar residues" evidence="1">
    <location>
        <begin position="491"/>
        <end position="512"/>
    </location>
</feature>
<feature type="region of interest" description="Disordered" evidence="1">
    <location>
        <begin position="491"/>
        <end position="608"/>
    </location>
</feature>
<organism evidence="2 3">
    <name type="scientific">Ascodesmis nigricans</name>
    <dbReference type="NCBI Taxonomy" id="341454"/>
    <lineage>
        <taxon>Eukaryota</taxon>
        <taxon>Fungi</taxon>
        <taxon>Dikarya</taxon>
        <taxon>Ascomycota</taxon>
        <taxon>Pezizomycotina</taxon>
        <taxon>Pezizomycetes</taxon>
        <taxon>Pezizales</taxon>
        <taxon>Ascodesmidaceae</taxon>
        <taxon>Ascodesmis</taxon>
    </lineage>
</organism>
<protein>
    <submittedName>
        <fullName evidence="2">Uncharacterized protein</fullName>
    </submittedName>
</protein>
<feature type="compositionally biased region" description="Polar residues" evidence="1">
    <location>
        <begin position="267"/>
        <end position="293"/>
    </location>
</feature>
<dbReference type="InParanoid" id="A0A4S2MM85"/>
<dbReference type="AlphaFoldDB" id="A0A4S2MM85"/>
<name>A0A4S2MM85_9PEZI</name>
<evidence type="ECO:0000256" key="1">
    <source>
        <dbReference type="SAM" id="MobiDB-lite"/>
    </source>
</evidence>
<evidence type="ECO:0000313" key="2">
    <source>
        <dbReference type="EMBL" id="TGZ78103.1"/>
    </source>
</evidence>
<feature type="compositionally biased region" description="Acidic residues" evidence="1">
    <location>
        <begin position="57"/>
        <end position="76"/>
    </location>
</feature>
<feature type="region of interest" description="Disordered" evidence="1">
    <location>
        <begin position="122"/>
        <end position="160"/>
    </location>
</feature>
<feature type="compositionally biased region" description="Polar residues" evidence="1">
    <location>
        <begin position="149"/>
        <end position="159"/>
    </location>
</feature>
<dbReference type="Proteomes" id="UP000298138">
    <property type="component" value="Unassembled WGS sequence"/>
</dbReference>
<keyword evidence="3" id="KW-1185">Reference proteome</keyword>
<feature type="compositionally biased region" description="Basic residues" evidence="1">
    <location>
        <begin position="21"/>
        <end position="32"/>
    </location>
</feature>
<proteinExistence type="predicted"/>
<reference evidence="2 3" key="1">
    <citation type="submission" date="2019-04" db="EMBL/GenBank/DDBJ databases">
        <title>Comparative genomics and transcriptomics to analyze fruiting body development in filamentous ascomycetes.</title>
        <authorList>
            <consortium name="DOE Joint Genome Institute"/>
            <person name="Lutkenhaus R."/>
            <person name="Traeger S."/>
            <person name="Breuer J."/>
            <person name="Kuo A."/>
            <person name="Lipzen A."/>
            <person name="Pangilinan J."/>
            <person name="Dilworth D."/>
            <person name="Sandor L."/>
            <person name="Poggeler S."/>
            <person name="Barry K."/>
            <person name="Grigoriev I.V."/>
            <person name="Nowrousian M."/>
        </authorList>
    </citation>
    <scope>NUCLEOTIDE SEQUENCE [LARGE SCALE GENOMIC DNA]</scope>
    <source>
        <strain evidence="2 3">CBS 389.68</strain>
    </source>
</reference>
<feature type="compositionally biased region" description="Polar residues" evidence="1">
    <location>
        <begin position="172"/>
        <end position="182"/>
    </location>
</feature>
<feature type="region of interest" description="Disordered" evidence="1">
    <location>
        <begin position="266"/>
        <end position="293"/>
    </location>
</feature>
<feature type="region of interest" description="Disordered" evidence="1">
    <location>
        <begin position="172"/>
        <end position="234"/>
    </location>
</feature>
<feature type="compositionally biased region" description="Acidic residues" evidence="1">
    <location>
        <begin position="133"/>
        <end position="146"/>
    </location>
</feature>
<feature type="region of interest" description="Disordered" evidence="1">
    <location>
        <begin position="440"/>
        <end position="462"/>
    </location>
</feature>
<feature type="region of interest" description="Disordered" evidence="1">
    <location>
        <begin position="1"/>
        <end position="98"/>
    </location>
</feature>
<gene>
    <name evidence="2" type="ORF">EX30DRAFT_374093</name>
</gene>
<feature type="compositionally biased region" description="Polar residues" evidence="1">
    <location>
        <begin position="208"/>
        <end position="234"/>
    </location>
</feature>
<evidence type="ECO:0000313" key="3">
    <source>
        <dbReference type="Proteomes" id="UP000298138"/>
    </source>
</evidence>
<feature type="region of interest" description="Disordered" evidence="1">
    <location>
        <begin position="346"/>
        <end position="405"/>
    </location>
</feature>
<feature type="compositionally biased region" description="Polar residues" evidence="1">
    <location>
        <begin position="390"/>
        <end position="405"/>
    </location>
</feature>
<dbReference type="EMBL" id="ML220145">
    <property type="protein sequence ID" value="TGZ78103.1"/>
    <property type="molecule type" value="Genomic_DNA"/>
</dbReference>
<feature type="compositionally biased region" description="Polar residues" evidence="1">
    <location>
        <begin position="362"/>
        <end position="375"/>
    </location>
</feature>
<feature type="compositionally biased region" description="Polar residues" evidence="1">
    <location>
        <begin position="533"/>
        <end position="542"/>
    </location>
</feature>
<sequence length="664" mass="73795">MLGAPISNDMYEPALPMNSRRGSRRASGRRSQRLSFPWRKQERGARFSCSDPSVESVQDDNESDTSEYTDTSDDMIESGSDNFQCSLAPRPEPSISQLNPICEKTKFEPSHFTTYKLTRYKSNSTDDSKTESDCEEVSEFGPEEEAYPNSETPMSSMASLFTPPPLVSLYSRSQSTIGLQRRTSTRRIDQARYRRRSSGQSDGPRAASSFQSLRQPLTVNTDFPPSLKSNQESQKTIDHSWSYLDLIPSPDESEPAEGRSEYPAISISRSGEPSILNTLTSPSDAGTSLFSPTDSVNESSTITSFHCVGLAPGSIHRPSTATFRRRSSLFQTVINNNNRHSIQSTTTIKSEVSSSPPPILRNPSQRSTPNCQRLGQRSRIAGVSSRGLRSHSTFPPRTSSYSYIPSTGNNTRFTSPLTTSSTFTNLHCNTIEEPALTAVDTTTRLPKQRPLPKENIGQNQWRHPDYQAEQWLTLHDQPEIAAMYHSTTTKMSTNYGSRSSPSLHSNINTNTPILDPPRPRQPPPCAGLPTNPRPQKSQQQNPKPYPTHPAYRPQIHKPLSPHPLPLHNQSRWRLSPVSIPPTPPLISAPSSSLLSHQQEQASPRSTHHHHHYHYHIFGPCRSMAESTGEEGADKANTIHHIMIIVVVLKASSLSARGLPVYVVL</sequence>